<dbReference type="EMBL" id="HBIX01030562">
    <property type="protein sequence ID" value="CAE0727538.1"/>
    <property type="molecule type" value="Transcribed_RNA"/>
</dbReference>
<evidence type="ECO:0000313" key="4">
    <source>
        <dbReference type="EMBL" id="CAE0727539.1"/>
    </source>
</evidence>
<dbReference type="EMBL" id="HBIX01030564">
    <property type="protein sequence ID" value="CAE0727540.1"/>
    <property type="molecule type" value="Transcribed_RNA"/>
</dbReference>
<keyword evidence="1" id="KW-0175">Coiled coil</keyword>
<feature type="region of interest" description="Disordered" evidence="2">
    <location>
        <begin position="164"/>
        <end position="183"/>
    </location>
</feature>
<organism evidence="4">
    <name type="scientific">Pseudo-nitzschia australis</name>
    <dbReference type="NCBI Taxonomy" id="44445"/>
    <lineage>
        <taxon>Eukaryota</taxon>
        <taxon>Sar</taxon>
        <taxon>Stramenopiles</taxon>
        <taxon>Ochrophyta</taxon>
        <taxon>Bacillariophyta</taxon>
        <taxon>Bacillariophyceae</taxon>
        <taxon>Bacillariophycidae</taxon>
        <taxon>Bacillariales</taxon>
        <taxon>Bacillariaceae</taxon>
        <taxon>Pseudo-nitzschia</taxon>
    </lineage>
</organism>
<feature type="compositionally biased region" description="Polar residues" evidence="2">
    <location>
        <begin position="164"/>
        <end position="174"/>
    </location>
</feature>
<protein>
    <submittedName>
        <fullName evidence="4">Uncharacterized protein</fullName>
    </submittedName>
</protein>
<reference evidence="4" key="1">
    <citation type="submission" date="2021-01" db="EMBL/GenBank/DDBJ databases">
        <authorList>
            <person name="Corre E."/>
            <person name="Pelletier E."/>
            <person name="Niang G."/>
            <person name="Scheremetjew M."/>
            <person name="Finn R."/>
            <person name="Kale V."/>
            <person name="Holt S."/>
            <person name="Cochrane G."/>
            <person name="Meng A."/>
            <person name="Brown T."/>
            <person name="Cohen L."/>
        </authorList>
    </citation>
    <scope>NUCLEOTIDE SEQUENCE</scope>
    <source>
        <strain evidence="4">10249 10 AB</strain>
    </source>
</reference>
<proteinExistence type="predicted"/>
<accession>A0A6V0CJ81</accession>
<evidence type="ECO:0000256" key="2">
    <source>
        <dbReference type="SAM" id="MobiDB-lite"/>
    </source>
</evidence>
<dbReference type="AlphaFoldDB" id="A0A6V0CJ81"/>
<evidence type="ECO:0000256" key="1">
    <source>
        <dbReference type="SAM" id="Coils"/>
    </source>
</evidence>
<feature type="compositionally biased region" description="Basic residues" evidence="2">
    <location>
        <begin position="632"/>
        <end position="671"/>
    </location>
</feature>
<feature type="compositionally biased region" description="Polar residues" evidence="2">
    <location>
        <begin position="121"/>
        <end position="132"/>
    </location>
</feature>
<dbReference type="EMBL" id="HBIX01030563">
    <property type="protein sequence ID" value="CAE0727539.1"/>
    <property type="molecule type" value="Transcribed_RNA"/>
</dbReference>
<feature type="region of interest" description="Disordered" evidence="2">
    <location>
        <begin position="571"/>
        <end position="683"/>
    </location>
</feature>
<feature type="region of interest" description="Disordered" evidence="2">
    <location>
        <begin position="121"/>
        <end position="157"/>
    </location>
</feature>
<evidence type="ECO:0000313" key="5">
    <source>
        <dbReference type="EMBL" id="CAE0727540.1"/>
    </source>
</evidence>
<sequence length="713" mass="83558">MNLSEKRRRKRSYVLEPLETTAEAQDTGECQMAITNSISNNDAYLSTKQHNLITPGTVSRPLDNTSRYQELRPSLPKDIADEIKRSFIIRRTKKLQERKKLISQVRERRELKRLYGYSNQSIGQYSTNSKNHNPSEDQRSYNSSKEYTDNDTMKTQKSIHRVTNSFPSKNVGNEKNTKQKPLGDNRENVEINEQIQGDVYAYKMECVRLKAEKRALKSKLITTDAQTSLRRQQVNDLTSEIQTLRKQLSEWQTKSNKLCELHSKERLKLDAQTSLRRQQVSDLTSEIQTLRKKLLEWQNKSKKLCELHSKERLKFDNSTELIAQAKIGLTKALNDASNLEAKINDLETTVEERDMRIRDLCQTIEQQTQTIEERNMKLKDRSTLLRLNENEKRKLEDEVEVLIASRNGKDTGEALRRLELEREKWLWDREEKIEAAMIELENENNISLEREKFRHLQELDMLTEYSKKRKLQIEEKQRKMQDFVNQQLDDMMDANRELQGKLTTEREELISKSKEQDDAISTLEFQVTDLKNRLATRNRWEKELIFRKAEVESIKEELLVARTQNKLLEAKVNEREMNNNNSESPAKIEEKNPRISKKSLDQFVTSRKDIDRLGMKHRKKETLEGPNLGSGKKTKKKKDKGKKAKKRMFNKTIHGKKKGRKKKPKNIGKSKTKNEASPNSLVVLKKIHRRAKTDKEVPRDMDIPLSIVCTPIQ</sequence>
<name>A0A6V0CJ81_9STRA</name>
<evidence type="ECO:0000313" key="3">
    <source>
        <dbReference type="EMBL" id="CAE0727538.1"/>
    </source>
</evidence>
<feature type="coiled-coil region" evidence="1">
    <location>
        <begin position="329"/>
        <end position="405"/>
    </location>
</feature>
<gene>
    <name evidence="3" type="ORF">PAUS00366_LOCUS20321</name>
    <name evidence="4" type="ORF">PAUS00366_LOCUS20322</name>
    <name evidence="5" type="ORF">PAUS00366_LOCUS20323</name>
</gene>